<name>A0A2U3NQ27_9MYCO</name>
<dbReference type="EMBL" id="FUFA01000002">
    <property type="protein sequence ID" value="SPM33612.1"/>
    <property type="molecule type" value="Genomic_DNA"/>
</dbReference>
<protein>
    <recommendedName>
        <fullName evidence="4">Transmembrane protein</fullName>
    </recommendedName>
</protein>
<gene>
    <name evidence="2" type="ORF">MRAB57_1416</name>
</gene>
<organism evidence="2 3">
    <name type="scientific">Mycobacterium rhizamassiliense</name>
    <dbReference type="NCBI Taxonomy" id="1841860"/>
    <lineage>
        <taxon>Bacteria</taxon>
        <taxon>Bacillati</taxon>
        <taxon>Actinomycetota</taxon>
        <taxon>Actinomycetes</taxon>
        <taxon>Mycobacteriales</taxon>
        <taxon>Mycobacteriaceae</taxon>
        <taxon>Mycobacterium</taxon>
    </lineage>
</organism>
<evidence type="ECO:0000313" key="2">
    <source>
        <dbReference type="EMBL" id="SPM33612.1"/>
    </source>
</evidence>
<feature type="transmembrane region" description="Helical" evidence="1">
    <location>
        <begin position="44"/>
        <end position="65"/>
    </location>
</feature>
<accession>A0A2U3NQ27</accession>
<proteinExistence type="predicted"/>
<keyword evidence="1" id="KW-0472">Membrane</keyword>
<evidence type="ECO:0000313" key="3">
    <source>
        <dbReference type="Proteomes" id="UP000240988"/>
    </source>
</evidence>
<dbReference type="STRING" id="1841860.GCA_900157375_01417"/>
<keyword evidence="1" id="KW-1133">Transmembrane helix</keyword>
<dbReference type="Proteomes" id="UP000240988">
    <property type="component" value="Unassembled WGS sequence"/>
</dbReference>
<evidence type="ECO:0008006" key="4">
    <source>
        <dbReference type="Google" id="ProtNLM"/>
    </source>
</evidence>
<dbReference type="AlphaFoldDB" id="A0A2U3NQ27"/>
<keyword evidence="3" id="KW-1185">Reference proteome</keyword>
<keyword evidence="1" id="KW-0812">Transmembrane</keyword>
<reference evidence="2 3" key="1">
    <citation type="submission" date="2017-01" db="EMBL/GenBank/DDBJ databases">
        <authorList>
            <consortium name="Urmite Genomes"/>
        </authorList>
    </citation>
    <scope>NUCLEOTIDE SEQUENCE [LARGE SCALE GENOMIC DNA]</scope>
    <source>
        <strain evidence="2 3">AB57</strain>
    </source>
</reference>
<evidence type="ECO:0000256" key="1">
    <source>
        <dbReference type="SAM" id="Phobius"/>
    </source>
</evidence>
<sequence>MLAGMPCTENEATDIHFALIAMQMERDQRSARFKRLQRKGTRSALFAGLILLVLNFLFCIAYLMLNLTDQTPPL</sequence>